<keyword evidence="6 8" id="KW-1133">Transmembrane helix</keyword>
<dbReference type="OrthoDB" id="8891105at2"/>
<comment type="similarity">
    <text evidence="2">Belongs to the AzlC family.</text>
</comment>
<keyword evidence="10" id="KW-1185">Reference proteome</keyword>
<protein>
    <submittedName>
        <fullName evidence="9">AzlC family ABC transporter permease</fullName>
    </submittedName>
</protein>
<feature type="transmembrane region" description="Helical" evidence="8">
    <location>
        <begin position="88"/>
        <end position="110"/>
    </location>
</feature>
<gene>
    <name evidence="9" type="ORF">FHP08_02260</name>
</gene>
<dbReference type="PANTHER" id="PTHR34979:SF1">
    <property type="entry name" value="INNER MEMBRANE PROTEIN YGAZ"/>
    <property type="match status" value="1"/>
</dbReference>
<name>A0A5C8P5V0_9BURK</name>
<feature type="transmembrane region" description="Helical" evidence="8">
    <location>
        <begin position="117"/>
        <end position="135"/>
    </location>
</feature>
<dbReference type="Pfam" id="PF03591">
    <property type="entry name" value="AzlC"/>
    <property type="match status" value="1"/>
</dbReference>
<comment type="subcellular location">
    <subcellularLocation>
        <location evidence="1">Cell membrane</location>
        <topology evidence="1">Multi-pass membrane protein</topology>
    </subcellularLocation>
</comment>
<dbReference type="Proteomes" id="UP000321548">
    <property type="component" value="Unassembled WGS sequence"/>
</dbReference>
<evidence type="ECO:0000256" key="6">
    <source>
        <dbReference type="ARBA" id="ARBA00022989"/>
    </source>
</evidence>
<sequence>MAARVHRRLREDLEGGHRRGIRQEPELQARARVLREVPRGVRDLARVRLPEAVSSGYRLGAREALGTPAAVLAAGYIGYGALSADIGLSLWSTLLSTIAIWALPGQLILVEMSSSGAPLIAILLAVSFSAVRFLPMTVSLLPVLRAPAHGRVKEFLAAHLIAMTGWIVAMRRAPDLPAHDRMPYFVGFALALWLASIAATGAGYLIADSLPPVTKAAFVFMNPVYFLLLMIGDARTRVMVLSLAGGAVFGPLVYLVTPQWSVLGGGLIGGTAAFAIHRASTRHG</sequence>
<evidence type="ECO:0000313" key="10">
    <source>
        <dbReference type="Proteomes" id="UP000321548"/>
    </source>
</evidence>
<organism evidence="9 10">
    <name type="scientific">Zeimonas arvi</name>
    <dbReference type="NCBI Taxonomy" id="2498847"/>
    <lineage>
        <taxon>Bacteria</taxon>
        <taxon>Pseudomonadati</taxon>
        <taxon>Pseudomonadota</taxon>
        <taxon>Betaproteobacteria</taxon>
        <taxon>Burkholderiales</taxon>
        <taxon>Burkholderiaceae</taxon>
        <taxon>Zeimonas</taxon>
    </lineage>
</organism>
<evidence type="ECO:0000256" key="8">
    <source>
        <dbReference type="SAM" id="Phobius"/>
    </source>
</evidence>
<dbReference type="GO" id="GO:1903785">
    <property type="term" value="P:L-valine transmembrane transport"/>
    <property type="evidence" value="ECO:0007669"/>
    <property type="project" value="TreeGrafter"/>
</dbReference>
<proteinExistence type="inferred from homology"/>
<evidence type="ECO:0000256" key="2">
    <source>
        <dbReference type="ARBA" id="ARBA00010735"/>
    </source>
</evidence>
<dbReference type="InterPro" id="IPR011606">
    <property type="entry name" value="Brnchd-chn_aa_trnsp_permease"/>
</dbReference>
<dbReference type="GO" id="GO:0005886">
    <property type="term" value="C:plasma membrane"/>
    <property type="evidence" value="ECO:0007669"/>
    <property type="project" value="UniProtKB-SubCell"/>
</dbReference>
<comment type="caution">
    <text evidence="9">The sequence shown here is derived from an EMBL/GenBank/DDBJ whole genome shotgun (WGS) entry which is preliminary data.</text>
</comment>
<feature type="transmembrane region" description="Helical" evidence="8">
    <location>
        <begin position="155"/>
        <end position="173"/>
    </location>
</feature>
<keyword evidence="5 8" id="KW-0812">Transmembrane</keyword>
<feature type="transmembrane region" description="Helical" evidence="8">
    <location>
        <begin position="213"/>
        <end position="231"/>
    </location>
</feature>
<evidence type="ECO:0000256" key="3">
    <source>
        <dbReference type="ARBA" id="ARBA00022448"/>
    </source>
</evidence>
<evidence type="ECO:0000256" key="7">
    <source>
        <dbReference type="ARBA" id="ARBA00023136"/>
    </source>
</evidence>
<evidence type="ECO:0000313" key="9">
    <source>
        <dbReference type="EMBL" id="TXL68527.1"/>
    </source>
</evidence>
<evidence type="ECO:0000256" key="4">
    <source>
        <dbReference type="ARBA" id="ARBA00022475"/>
    </source>
</evidence>
<dbReference type="EMBL" id="VDUY01000001">
    <property type="protein sequence ID" value="TXL68527.1"/>
    <property type="molecule type" value="Genomic_DNA"/>
</dbReference>
<accession>A0A5C8P5V0</accession>
<evidence type="ECO:0000256" key="5">
    <source>
        <dbReference type="ARBA" id="ARBA00022692"/>
    </source>
</evidence>
<keyword evidence="3" id="KW-0813">Transport</keyword>
<dbReference type="AlphaFoldDB" id="A0A5C8P5V0"/>
<feature type="transmembrane region" description="Helical" evidence="8">
    <location>
        <begin position="262"/>
        <end position="280"/>
    </location>
</feature>
<keyword evidence="7 8" id="KW-0472">Membrane</keyword>
<evidence type="ECO:0000256" key="1">
    <source>
        <dbReference type="ARBA" id="ARBA00004651"/>
    </source>
</evidence>
<dbReference type="PANTHER" id="PTHR34979">
    <property type="entry name" value="INNER MEMBRANE PROTEIN YGAZ"/>
    <property type="match status" value="1"/>
</dbReference>
<reference evidence="9 10" key="1">
    <citation type="submission" date="2019-06" db="EMBL/GenBank/DDBJ databases">
        <title>Quisquiliibacterium sp. nov., isolated from a maize field.</title>
        <authorList>
            <person name="Lin S.-Y."/>
            <person name="Tsai C.-F."/>
            <person name="Young C.-C."/>
        </authorList>
    </citation>
    <scope>NUCLEOTIDE SEQUENCE [LARGE SCALE GENOMIC DNA]</scope>
    <source>
        <strain evidence="9 10">CC-CFT501</strain>
    </source>
</reference>
<keyword evidence="4" id="KW-1003">Cell membrane</keyword>
<feature type="transmembrane region" description="Helical" evidence="8">
    <location>
        <begin position="185"/>
        <end position="207"/>
    </location>
</feature>